<evidence type="ECO:0000256" key="7">
    <source>
        <dbReference type="ARBA" id="ARBA00023098"/>
    </source>
</evidence>
<dbReference type="CDD" id="cd03508">
    <property type="entry name" value="Delta4-sphingolipid-FADS-like"/>
    <property type="match status" value="1"/>
</dbReference>
<comment type="caution">
    <text evidence="12">The sequence shown here is derived from an EMBL/GenBank/DDBJ whole genome shotgun (WGS) entry which is preliminary data.</text>
</comment>
<feature type="domain" description="Sphingolipid delta4-desaturase N-terminal" evidence="11">
    <location>
        <begin position="5"/>
        <end position="43"/>
    </location>
</feature>
<accession>A0A8J2LQ95</accession>
<dbReference type="AlphaFoldDB" id="A0A8J2LQ95"/>
<keyword evidence="13" id="KW-1185">Reference proteome</keyword>
<feature type="transmembrane region" description="Helical" evidence="10">
    <location>
        <begin position="43"/>
        <end position="62"/>
    </location>
</feature>
<evidence type="ECO:0000313" key="12">
    <source>
        <dbReference type="EMBL" id="CAG7835481.1"/>
    </source>
</evidence>
<keyword evidence="6 9" id="KW-0560">Oxidoreductase</keyword>
<dbReference type="OrthoDB" id="200948at2759"/>
<keyword evidence="8 9" id="KW-0472">Membrane</keyword>
<evidence type="ECO:0000256" key="9">
    <source>
        <dbReference type="PIRNR" id="PIRNR017228"/>
    </source>
</evidence>
<keyword evidence="4 10" id="KW-0812">Transmembrane</keyword>
<evidence type="ECO:0000256" key="2">
    <source>
        <dbReference type="ARBA" id="ARBA00006146"/>
    </source>
</evidence>
<evidence type="ECO:0000256" key="6">
    <source>
        <dbReference type="ARBA" id="ARBA00023002"/>
    </source>
</evidence>
<evidence type="ECO:0000313" key="13">
    <source>
        <dbReference type="Proteomes" id="UP000708208"/>
    </source>
</evidence>
<feature type="transmembrane region" description="Helical" evidence="10">
    <location>
        <begin position="69"/>
        <end position="87"/>
    </location>
</feature>
<keyword evidence="5 10" id="KW-1133">Transmembrane helix</keyword>
<feature type="transmembrane region" description="Helical" evidence="10">
    <location>
        <begin position="211"/>
        <end position="231"/>
    </location>
</feature>
<dbReference type="PANTHER" id="PTHR12879:SF8">
    <property type="entry name" value="SPHINGOLIPID DELTA(4)-DESATURASE DES1"/>
    <property type="match status" value="1"/>
</dbReference>
<dbReference type="Pfam" id="PF00487">
    <property type="entry name" value="FA_desaturase"/>
    <property type="match status" value="1"/>
</dbReference>
<dbReference type="InterPro" id="IPR005804">
    <property type="entry name" value="FA_desaturase_dom"/>
</dbReference>
<comment type="similarity">
    <text evidence="2 9">Belongs to the fatty acid desaturase type 1 family. DEGS subfamily.</text>
</comment>
<evidence type="ECO:0000256" key="5">
    <source>
        <dbReference type="ARBA" id="ARBA00022989"/>
    </source>
</evidence>
<evidence type="ECO:0000259" key="11">
    <source>
        <dbReference type="SMART" id="SM01269"/>
    </source>
</evidence>
<dbReference type="GO" id="GO:0016020">
    <property type="term" value="C:membrane"/>
    <property type="evidence" value="ECO:0007669"/>
    <property type="project" value="UniProtKB-SubCell"/>
</dbReference>
<dbReference type="Proteomes" id="UP000708208">
    <property type="component" value="Unassembled WGS sequence"/>
</dbReference>
<reference evidence="12" key="1">
    <citation type="submission" date="2021-06" db="EMBL/GenBank/DDBJ databases">
        <authorList>
            <person name="Hodson N. C."/>
            <person name="Mongue J. A."/>
            <person name="Jaron S. K."/>
        </authorList>
    </citation>
    <scope>NUCLEOTIDE SEQUENCE</scope>
</reference>
<dbReference type="EMBL" id="CAJVCH010570638">
    <property type="protein sequence ID" value="CAG7835481.1"/>
    <property type="molecule type" value="Genomic_DNA"/>
</dbReference>
<dbReference type="GO" id="GO:0042284">
    <property type="term" value="F:sphingolipid delta-4 desaturase activity"/>
    <property type="evidence" value="ECO:0007669"/>
    <property type="project" value="UniProtKB-EC"/>
</dbReference>
<gene>
    <name evidence="12" type="ORF">AFUS01_LOCUS44846</name>
</gene>
<keyword evidence="7 9" id="KW-0443">Lipid metabolism</keyword>
<dbReference type="EC" id="1.14.19.17" evidence="3"/>
<evidence type="ECO:0000256" key="3">
    <source>
        <dbReference type="ARBA" id="ARBA00012021"/>
    </source>
</evidence>
<dbReference type="PIRSF" id="PIRSF017228">
    <property type="entry name" value="Sphnglp_dlt4_des"/>
    <property type="match status" value="1"/>
</dbReference>
<proteinExistence type="inferred from homology"/>
<dbReference type="Pfam" id="PF08557">
    <property type="entry name" value="Lipid_DES"/>
    <property type="match status" value="1"/>
</dbReference>
<evidence type="ECO:0000256" key="1">
    <source>
        <dbReference type="ARBA" id="ARBA00004141"/>
    </source>
</evidence>
<evidence type="ECO:0000256" key="8">
    <source>
        <dbReference type="ARBA" id="ARBA00023136"/>
    </source>
</evidence>
<sequence>MGQSVSRDDFEWLFTDQPHKDRREKILNLHPEIKELFGFNPTFKWHVVLLVLFQIITIPIVCQLKWPHLLILAYFFGGVINHVLSLAQHEITHNMAFGNGRPSANRWFGIFANLPLGVPMSASFKKYHILHHRYLSVDGIDPDLPTSLEAKLFCTTLGKLLWVVLQPLFYLLRPILVCPLQISRLEVYNVIIQFTFDAAVVYFYGWKPLVYLISGTLLTMGLHPIGGHLIAEHYMFRTGFETYSYYGCLNALTFNVGYHNEHHDFPAIPGCNLPKLRVIAREFYDPLPHHTSWIKVIVDFILDPSIGPYARVKREKLQ</sequence>
<organism evidence="12 13">
    <name type="scientific">Allacma fusca</name>
    <dbReference type="NCBI Taxonomy" id="39272"/>
    <lineage>
        <taxon>Eukaryota</taxon>
        <taxon>Metazoa</taxon>
        <taxon>Ecdysozoa</taxon>
        <taxon>Arthropoda</taxon>
        <taxon>Hexapoda</taxon>
        <taxon>Collembola</taxon>
        <taxon>Symphypleona</taxon>
        <taxon>Sminthuridae</taxon>
        <taxon>Allacma</taxon>
    </lineage>
</organism>
<dbReference type="InterPro" id="IPR011388">
    <property type="entry name" value="DES1/DES2"/>
</dbReference>
<dbReference type="InterPro" id="IPR013866">
    <property type="entry name" value="Sphingolipid_d4-desaturase_N"/>
</dbReference>
<dbReference type="PANTHER" id="PTHR12879">
    <property type="entry name" value="SPHINGOLIPID DELTA 4 DESATURASE/C-4 HYDROXYLASE PROTEIN DES2"/>
    <property type="match status" value="1"/>
</dbReference>
<dbReference type="GO" id="GO:0046513">
    <property type="term" value="P:ceramide biosynthetic process"/>
    <property type="evidence" value="ECO:0007669"/>
    <property type="project" value="TreeGrafter"/>
</dbReference>
<name>A0A8J2LQ95_9HEXA</name>
<evidence type="ECO:0000256" key="4">
    <source>
        <dbReference type="ARBA" id="ARBA00022692"/>
    </source>
</evidence>
<protein>
    <recommendedName>
        <fullName evidence="3">sphingolipid 4-desaturase</fullName>
        <ecNumber evidence="3">1.14.19.17</ecNumber>
    </recommendedName>
</protein>
<evidence type="ECO:0000256" key="10">
    <source>
        <dbReference type="SAM" id="Phobius"/>
    </source>
</evidence>
<feature type="transmembrane region" description="Helical" evidence="10">
    <location>
        <begin position="107"/>
        <end position="124"/>
    </location>
</feature>
<dbReference type="SMART" id="SM01269">
    <property type="entry name" value="Lipid_DES"/>
    <property type="match status" value="1"/>
</dbReference>
<comment type="subcellular location">
    <subcellularLocation>
        <location evidence="1">Membrane</location>
        <topology evidence="1">Multi-pass membrane protein</topology>
    </subcellularLocation>
</comment>